<gene>
    <name evidence="3" type="ORF">ACFFH7_03125</name>
</gene>
<feature type="region of interest" description="Disordered" evidence="1">
    <location>
        <begin position="175"/>
        <end position="199"/>
    </location>
</feature>
<dbReference type="RefSeq" id="WP_273939237.1">
    <property type="nucleotide sequence ID" value="NZ_CP097263.1"/>
</dbReference>
<dbReference type="EMBL" id="JBHLUD010000001">
    <property type="protein sequence ID" value="MFC0540454.1"/>
    <property type="molecule type" value="Genomic_DNA"/>
</dbReference>
<evidence type="ECO:0000313" key="4">
    <source>
        <dbReference type="Proteomes" id="UP001589810"/>
    </source>
</evidence>
<dbReference type="Proteomes" id="UP001589810">
    <property type="component" value="Unassembled WGS sequence"/>
</dbReference>
<dbReference type="InterPro" id="IPR049244">
    <property type="entry name" value="DUF6879"/>
</dbReference>
<keyword evidence="4" id="KW-1185">Reference proteome</keyword>
<proteinExistence type="predicted"/>
<comment type="caution">
    <text evidence="3">The sequence shown here is derived from an EMBL/GenBank/DDBJ whole genome shotgun (WGS) entry which is preliminary data.</text>
</comment>
<evidence type="ECO:0000313" key="3">
    <source>
        <dbReference type="EMBL" id="MFC0540454.1"/>
    </source>
</evidence>
<evidence type="ECO:0000256" key="1">
    <source>
        <dbReference type="SAM" id="MobiDB-lite"/>
    </source>
</evidence>
<accession>A0ABV6MJJ3</accession>
<sequence>MTNLITGAEFERLFATFQHTAWRWEAQASYHEPYELEPLEMWRRGKPDDLAWMADWLDDIRAATADGRLFQRVRLYPEPPTEYLRWQENVTPANVEAGEDIRIVTADQAAALGLPDHDFWLFDNTQLVQMHFDASGFVGGEMITDPGTVAQHQAWRDIAWTHAVPYWQYREMHPARGAREQQRPGQEAGAVRRTPPPAP</sequence>
<evidence type="ECO:0000259" key="2">
    <source>
        <dbReference type="Pfam" id="PF21806"/>
    </source>
</evidence>
<reference evidence="3 4" key="1">
    <citation type="submission" date="2024-09" db="EMBL/GenBank/DDBJ databases">
        <authorList>
            <person name="Sun Q."/>
            <person name="Mori K."/>
        </authorList>
    </citation>
    <scope>NUCLEOTIDE SEQUENCE [LARGE SCALE GENOMIC DNA]</scope>
    <source>
        <strain evidence="3 4">TBRC 1432</strain>
    </source>
</reference>
<organism evidence="3 4">
    <name type="scientific">Kutzneria chonburiensis</name>
    <dbReference type="NCBI Taxonomy" id="1483604"/>
    <lineage>
        <taxon>Bacteria</taxon>
        <taxon>Bacillati</taxon>
        <taxon>Actinomycetota</taxon>
        <taxon>Actinomycetes</taxon>
        <taxon>Pseudonocardiales</taxon>
        <taxon>Pseudonocardiaceae</taxon>
        <taxon>Kutzneria</taxon>
    </lineage>
</organism>
<dbReference type="Pfam" id="PF21806">
    <property type="entry name" value="DUF6879"/>
    <property type="match status" value="1"/>
</dbReference>
<protein>
    <submittedName>
        <fullName evidence="3">DUF6879 family protein</fullName>
    </submittedName>
</protein>
<feature type="domain" description="DUF6879" evidence="2">
    <location>
        <begin position="8"/>
        <end position="170"/>
    </location>
</feature>
<name>A0ABV6MJJ3_9PSEU</name>